<gene>
    <name evidence="1" type="ORF">Vadar_004415</name>
</gene>
<protein>
    <submittedName>
        <fullName evidence="1">Uncharacterized protein</fullName>
    </submittedName>
</protein>
<evidence type="ECO:0000313" key="2">
    <source>
        <dbReference type="Proteomes" id="UP000828048"/>
    </source>
</evidence>
<sequence length="169" mass="18864">MAFTYLCNLSLVSSIFFIFVIFSSLKPIVTSEPVVSSYIVHTDNRARPSQFSTQDDWYASMIASVIDQKVQSLSGPRIFYTYDVVFKGFAARLTDKEAENFMNMPEVISVFQDKATLKLDTTRSPDFLGLNHNYGLWPETNYGDDIVIGVVDSGIWPESGSFDDGGLGL</sequence>
<comment type="caution">
    <text evidence="1">The sequence shown here is derived from an EMBL/GenBank/DDBJ whole genome shotgun (WGS) entry which is preliminary data.</text>
</comment>
<proteinExistence type="predicted"/>
<keyword evidence="2" id="KW-1185">Reference proteome</keyword>
<accession>A0ACB7Z2F9</accession>
<dbReference type="Proteomes" id="UP000828048">
    <property type="component" value="Chromosome 4"/>
</dbReference>
<name>A0ACB7Z2F9_9ERIC</name>
<reference evidence="1 2" key="1">
    <citation type="journal article" date="2021" name="Hortic Res">
        <title>High-quality reference genome and annotation aids understanding of berry development for evergreen blueberry (Vaccinium darrowii).</title>
        <authorList>
            <person name="Yu J."/>
            <person name="Hulse-Kemp A.M."/>
            <person name="Babiker E."/>
            <person name="Staton M."/>
        </authorList>
    </citation>
    <scope>NUCLEOTIDE SEQUENCE [LARGE SCALE GENOMIC DNA]</scope>
    <source>
        <strain evidence="2">cv. NJ 8807/NJ 8810</strain>
        <tissue evidence="1">Young leaf</tissue>
    </source>
</reference>
<evidence type="ECO:0000313" key="1">
    <source>
        <dbReference type="EMBL" id="KAH7859695.1"/>
    </source>
</evidence>
<dbReference type="EMBL" id="CM037154">
    <property type="protein sequence ID" value="KAH7859695.1"/>
    <property type="molecule type" value="Genomic_DNA"/>
</dbReference>
<organism evidence="1 2">
    <name type="scientific">Vaccinium darrowii</name>
    <dbReference type="NCBI Taxonomy" id="229202"/>
    <lineage>
        <taxon>Eukaryota</taxon>
        <taxon>Viridiplantae</taxon>
        <taxon>Streptophyta</taxon>
        <taxon>Embryophyta</taxon>
        <taxon>Tracheophyta</taxon>
        <taxon>Spermatophyta</taxon>
        <taxon>Magnoliopsida</taxon>
        <taxon>eudicotyledons</taxon>
        <taxon>Gunneridae</taxon>
        <taxon>Pentapetalae</taxon>
        <taxon>asterids</taxon>
        <taxon>Ericales</taxon>
        <taxon>Ericaceae</taxon>
        <taxon>Vaccinioideae</taxon>
        <taxon>Vaccinieae</taxon>
        <taxon>Vaccinium</taxon>
    </lineage>
</organism>